<proteinExistence type="inferred from homology"/>
<feature type="region of interest" description="Disordered" evidence="5">
    <location>
        <begin position="532"/>
        <end position="571"/>
    </location>
</feature>
<feature type="region of interest" description="Disordered" evidence="5">
    <location>
        <begin position="119"/>
        <end position="154"/>
    </location>
</feature>
<feature type="compositionally biased region" description="Low complexity" evidence="5">
    <location>
        <begin position="126"/>
        <end position="138"/>
    </location>
</feature>
<dbReference type="InterPro" id="IPR003798">
    <property type="entry name" value="DNA_recombination_RmuC"/>
</dbReference>
<organism evidence="6 7">
    <name type="scientific">Serinibacter salmoneus</name>
    <dbReference type="NCBI Taxonomy" id="556530"/>
    <lineage>
        <taxon>Bacteria</taxon>
        <taxon>Bacillati</taxon>
        <taxon>Actinomycetota</taxon>
        <taxon>Actinomycetes</taxon>
        <taxon>Micrococcales</taxon>
        <taxon>Beutenbergiaceae</taxon>
        <taxon>Serinibacter</taxon>
    </lineage>
</organism>
<feature type="compositionally biased region" description="Basic and acidic residues" evidence="5">
    <location>
        <begin position="78"/>
        <end position="105"/>
    </location>
</feature>
<dbReference type="EMBL" id="PDJD01000001">
    <property type="protein sequence ID" value="PFG20418.1"/>
    <property type="molecule type" value="Genomic_DNA"/>
</dbReference>
<dbReference type="AlphaFoldDB" id="A0A2A9D141"/>
<dbReference type="Pfam" id="PF02646">
    <property type="entry name" value="RmuC"/>
    <property type="match status" value="1"/>
</dbReference>
<reference evidence="6 7" key="1">
    <citation type="submission" date="2017-10" db="EMBL/GenBank/DDBJ databases">
        <title>Sequencing the genomes of 1000 actinobacteria strains.</title>
        <authorList>
            <person name="Klenk H.-P."/>
        </authorList>
    </citation>
    <scope>NUCLEOTIDE SEQUENCE [LARGE SCALE GENOMIC DNA]</scope>
    <source>
        <strain evidence="6 7">DSM 21801</strain>
    </source>
</reference>
<dbReference type="PANTHER" id="PTHR30563:SF0">
    <property type="entry name" value="DNA RECOMBINATION PROTEIN RMUC"/>
    <property type="match status" value="1"/>
</dbReference>
<name>A0A2A9D141_9MICO</name>
<dbReference type="OrthoDB" id="370725at2"/>
<feature type="compositionally biased region" description="Basic residues" evidence="5">
    <location>
        <begin position="562"/>
        <end position="571"/>
    </location>
</feature>
<feature type="region of interest" description="Disordered" evidence="5">
    <location>
        <begin position="69"/>
        <end position="105"/>
    </location>
</feature>
<gene>
    <name evidence="6" type="ORF">ATL40_2016</name>
</gene>
<comment type="similarity">
    <text evidence="2">Belongs to the RmuC family.</text>
</comment>
<keyword evidence="4" id="KW-0233">DNA recombination</keyword>
<feature type="compositionally biased region" description="Basic and acidic residues" evidence="5">
    <location>
        <begin position="144"/>
        <end position="154"/>
    </location>
</feature>
<sequence length="571" mass="62888">MDSTALIVAILALALGAGLGYLLAGNRAAARRGAGESEAAALRTRLEAAEAAHERAVADAEQRLGQVREEAADAAAQAERRRRQEAEEAERRRVADVQAEQERGARQIAAEVQRAEQARAEEQARAAEALSAEQQRAADQLAATERRHQAEQERMRADHAQALESLRADTKRMSDEFEALSAKALAANAKSFLEQAEERLKRTEQASAAELAKREEAVKQLVEPLTRTLGDVKAEMTEAEKARLAAHTALAEQVKGMQVSSEQLRAETNQLVTALRAPQVRGAWGEMQLRRTVEIAGMVEHVDFEEQVQVEGGALRPDLVVTLPDGKQIVVDAKVAFNGYLEAMEARDDETRRQRLAAHARHMRKHVDQLSSKEYWAHLDSTPEFTVMFVPSEVFLNAAMEQDPTLQEHAFSNNVVVATPATLVALLRTVAYTWRQEQLATEAKQVFTVGRELHKRLQTFGKHLEDLAKRLNGTVETFNKMTASLDSRVVPQIRRFSALQGLDDDVQVPPPLEVHATPAAKADLYPGEAAAAEERTRVLGPRGEDSLFEDALEVPGIEGTHPTRKRNGTDG</sequence>
<evidence type="ECO:0000313" key="7">
    <source>
        <dbReference type="Proteomes" id="UP000224915"/>
    </source>
</evidence>
<dbReference type="GO" id="GO:0006310">
    <property type="term" value="P:DNA recombination"/>
    <property type="evidence" value="ECO:0007669"/>
    <property type="project" value="UniProtKB-KW"/>
</dbReference>
<comment type="caution">
    <text evidence="6">The sequence shown here is derived from an EMBL/GenBank/DDBJ whole genome shotgun (WGS) entry which is preliminary data.</text>
</comment>
<evidence type="ECO:0000256" key="1">
    <source>
        <dbReference type="ARBA" id="ARBA00003416"/>
    </source>
</evidence>
<evidence type="ECO:0000256" key="5">
    <source>
        <dbReference type="SAM" id="MobiDB-lite"/>
    </source>
</evidence>
<feature type="compositionally biased region" description="Basic and acidic residues" evidence="5">
    <location>
        <begin position="532"/>
        <end position="545"/>
    </location>
</feature>
<evidence type="ECO:0000256" key="4">
    <source>
        <dbReference type="ARBA" id="ARBA00023172"/>
    </source>
</evidence>
<comment type="function">
    <text evidence="1">Involved in DNA recombination.</text>
</comment>
<evidence type="ECO:0000256" key="2">
    <source>
        <dbReference type="ARBA" id="ARBA00009840"/>
    </source>
</evidence>
<evidence type="ECO:0000256" key="3">
    <source>
        <dbReference type="ARBA" id="ARBA00023054"/>
    </source>
</evidence>
<dbReference type="PANTHER" id="PTHR30563">
    <property type="entry name" value="DNA RECOMBINATION PROTEIN RMUC"/>
    <property type="match status" value="1"/>
</dbReference>
<evidence type="ECO:0000313" key="6">
    <source>
        <dbReference type="EMBL" id="PFG20418.1"/>
    </source>
</evidence>
<protein>
    <submittedName>
        <fullName evidence="6">DNA recombination protein RmuC</fullName>
    </submittedName>
</protein>
<dbReference type="Proteomes" id="UP000224915">
    <property type="component" value="Unassembled WGS sequence"/>
</dbReference>
<keyword evidence="3" id="KW-0175">Coiled coil</keyword>
<accession>A0A2A9D141</accession>
<keyword evidence="7" id="KW-1185">Reference proteome</keyword>
<dbReference type="RefSeq" id="WP_098469407.1">
    <property type="nucleotide sequence ID" value="NZ_PDJD01000001.1"/>
</dbReference>